<evidence type="ECO:0000313" key="2">
    <source>
        <dbReference type="Proteomes" id="UP001497680"/>
    </source>
</evidence>
<evidence type="ECO:0000313" key="1">
    <source>
        <dbReference type="EMBL" id="KAI6081667.1"/>
    </source>
</evidence>
<dbReference type="EMBL" id="MU394389">
    <property type="protein sequence ID" value="KAI6081667.1"/>
    <property type="molecule type" value="Genomic_DNA"/>
</dbReference>
<name>A0ACC0CMP5_9PEZI</name>
<reference evidence="1 2" key="1">
    <citation type="journal article" date="2022" name="New Phytol.">
        <title>Ecological generalism drives hyperdiversity of secondary metabolite gene clusters in xylarialean endophytes.</title>
        <authorList>
            <person name="Franco M.E.E."/>
            <person name="Wisecaver J.H."/>
            <person name="Arnold A.E."/>
            <person name="Ju Y.M."/>
            <person name="Slot J.C."/>
            <person name="Ahrendt S."/>
            <person name="Moore L.P."/>
            <person name="Eastman K.E."/>
            <person name="Scott K."/>
            <person name="Konkel Z."/>
            <person name="Mondo S.J."/>
            <person name="Kuo A."/>
            <person name="Hayes R.D."/>
            <person name="Haridas S."/>
            <person name="Andreopoulos B."/>
            <person name="Riley R."/>
            <person name="LaButti K."/>
            <person name="Pangilinan J."/>
            <person name="Lipzen A."/>
            <person name="Amirebrahimi M."/>
            <person name="Yan J."/>
            <person name="Adam C."/>
            <person name="Keymanesh K."/>
            <person name="Ng V."/>
            <person name="Louie K."/>
            <person name="Northen T."/>
            <person name="Drula E."/>
            <person name="Henrissat B."/>
            <person name="Hsieh H.M."/>
            <person name="Youens-Clark K."/>
            <person name="Lutzoni F."/>
            <person name="Miadlikowska J."/>
            <person name="Eastwood D.C."/>
            <person name="Hamelin R.C."/>
            <person name="Grigoriev I.V."/>
            <person name="U'Ren J.M."/>
        </authorList>
    </citation>
    <scope>NUCLEOTIDE SEQUENCE [LARGE SCALE GENOMIC DNA]</scope>
    <source>
        <strain evidence="1 2">ER1909</strain>
    </source>
</reference>
<sequence length="236" mass="27140">MSAITIRDFFAVSTRERLFKNAKGLNEKFDCINHHDALEQKGRDVYNIDFPLDLYRNGVHKRLEDMVDATTPKVHVVMLDYARSGLDASYAGLEFAKRLRVLREDVTVLRVYARNPKEKPAESILLQLLASLIWNMINLVPDSFRPVRDLRKRNFEAFMTREPGCFEMGMRLLTALPRLDTKGRKLIFIVDGLEHAESEKTLDQVGDLVRTLRDIVASNCGQLLFTLNKKSEIITE</sequence>
<comment type="caution">
    <text evidence="1">The sequence shown here is derived from an EMBL/GenBank/DDBJ whole genome shotgun (WGS) entry which is preliminary data.</text>
</comment>
<dbReference type="Proteomes" id="UP001497680">
    <property type="component" value="Unassembled WGS sequence"/>
</dbReference>
<organism evidence="1 2">
    <name type="scientific">Hypoxylon rubiginosum</name>
    <dbReference type="NCBI Taxonomy" id="110542"/>
    <lineage>
        <taxon>Eukaryota</taxon>
        <taxon>Fungi</taxon>
        <taxon>Dikarya</taxon>
        <taxon>Ascomycota</taxon>
        <taxon>Pezizomycotina</taxon>
        <taxon>Sordariomycetes</taxon>
        <taxon>Xylariomycetidae</taxon>
        <taxon>Xylariales</taxon>
        <taxon>Hypoxylaceae</taxon>
        <taxon>Hypoxylon</taxon>
    </lineage>
</organism>
<gene>
    <name evidence="1" type="ORF">F4821DRAFT_264690</name>
</gene>
<protein>
    <submittedName>
        <fullName evidence="1">Uncharacterized protein</fullName>
    </submittedName>
</protein>
<keyword evidence="2" id="KW-1185">Reference proteome</keyword>
<accession>A0ACC0CMP5</accession>
<proteinExistence type="predicted"/>